<comment type="caution">
    <text evidence="1">The sequence shown here is derived from an EMBL/GenBank/DDBJ whole genome shotgun (WGS) entry which is preliminary data.</text>
</comment>
<dbReference type="AlphaFoldDB" id="A0A264VRY9"/>
<gene>
    <name evidence="1" type="ORF">CHI95_13235</name>
</gene>
<accession>A0A264VRY9</accession>
<dbReference type="RefSeq" id="WP_094961859.1">
    <property type="nucleotide sequence ID" value="NZ_NOWC01000015.1"/>
</dbReference>
<dbReference type="InterPro" id="IPR027417">
    <property type="entry name" value="P-loop_NTPase"/>
</dbReference>
<protein>
    <submittedName>
        <fullName evidence="1">Uncharacterized protein</fullName>
    </submittedName>
</protein>
<organism evidence="1 2">
    <name type="scientific">Providencia rettgeri</name>
    <dbReference type="NCBI Taxonomy" id="587"/>
    <lineage>
        <taxon>Bacteria</taxon>
        <taxon>Pseudomonadati</taxon>
        <taxon>Pseudomonadota</taxon>
        <taxon>Gammaproteobacteria</taxon>
        <taxon>Enterobacterales</taxon>
        <taxon>Morganellaceae</taxon>
        <taxon>Providencia</taxon>
    </lineage>
</organism>
<sequence length="230" mass="26815">MFKINVTNELLIELAYKMHTDVNDWQERWSNNQFHRNRVLNKARQIGSSWYFSLEALNDAFLTGRNKIFIGDALLIQNEIQYLCHHANQMKHEDFMDYFKENDRLIIKLNNGAKIYFITTKFPVVADITGDVYVPEWSWNENPAEILALAKGIANHTKWRRTFYSTRSKLDKASQLNIGACNSENVFIDRVNLFQATLDHVTCYDNIQKGSKRFHPEAFGEMYLCAFSGG</sequence>
<dbReference type="Gene3D" id="3.40.50.300">
    <property type="entry name" value="P-loop containing nucleotide triphosphate hydrolases"/>
    <property type="match status" value="1"/>
</dbReference>
<dbReference type="Pfam" id="PF03237">
    <property type="entry name" value="Terminase_6N"/>
    <property type="match status" value="1"/>
</dbReference>
<dbReference type="EMBL" id="NOWC01000015">
    <property type="protein sequence ID" value="OZS74052.1"/>
    <property type="molecule type" value="Genomic_DNA"/>
</dbReference>
<dbReference type="Proteomes" id="UP000216001">
    <property type="component" value="Unassembled WGS sequence"/>
</dbReference>
<name>A0A264VRY9_PRORE</name>
<reference evidence="1 2" key="1">
    <citation type="submission" date="2017-07" db="EMBL/GenBank/DDBJ databases">
        <title>blaIMP-27 on transferable plasmids in Proteus mirabilis and Providencia rettgeri.</title>
        <authorList>
            <person name="Potter R."/>
        </authorList>
    </citation>
    <scope>NUCLEOTIDE SEQUENCE [LARGE SCALE GENOMIC DNA]</scope>
    <source>
        <strain evidence="1 2">PR1</strain>
    </source>
</reference>
<evidence type="ECO:0000313" key="2">
    <source>
        <dbReference type="Proteomes" id="UP000216001"/>
    </source>
</evidence>
<proteinExistence type="predicted"/>
<evidence type="ECO:0000313" key="1">
    <source>
        <dbReference type="EMBL" id="OZS74052.1"/>
    </source>
</evidence>